<feature type="domain" description="Ketopantoate reductase N-terminal" evidence="4">
    <location>
        <begin position="59"/>
        <end position="160"/>
    </location>
</feature>
<dbReference type="EMBL" id="FNON01000001">
    <property type="protein sequence ID" value="SDW39827.1"/>
    <property type="molecule type" value="Genomic_DNA"/>
</dbReference>
<proteinExistence type="inferred from homology"/>
<name>A0A1H2T7S8_9PSEU</name>
<dbReference type="FunFam" id="1.10.1040.10:FF:000017">
    <property type="entry name" value="2-dehydropantoate 2-reductase"/>
    <property type="match status" value="1"/>
</dbReference>
<evidence type="ECO:0000313" key="6">
    <source>
        <dbReference type="EMBL" id="SDW39827.1"/>
    </source>
</evidence>
<dbReference type="InterPro" id="IPR013332">
    <property type="entry name" value="KPR_N"/>
</dbReference>
<accession>A0A1H2T7S8</accession>
<gene>
    <name evidence="6" type="ORF">SAMN05421504_101480</name>
</gene>
<dbReference type="Gene3D" id="3.40.50.720">
    <property type="entry name" value="NAD(P)-binding Rossmann-like Domain"/>
    <property type="match status" value="1"/>
</dbReference>
<evidence type="ECO:0000259" key="4">
    <source>
        <dbReference type="Pfam" id="PF02558"/>
    </source>
</evidence>
<organism evidence="6 7">
    <name type="scientific">Amycolatopsis xylanica</name>
    <dbReference type="NCBI Taxonomy" id="589385"/>
    <lineage>
        <taxon>Bacteria</taxon>
        <taxon>Bacillati</taxon>
        <taxon>Actinomycetota</taxon>
        <taxon>Actinomycetes</taxon>
        <taxon>Pseudonocardiales</taxon>
        <taxon>Pseudonocardiaceae</taxon>
        <taxon>Amycolatopsis</taxon>
    </lineage>
</organism>
<evidence type="ECO:0000256" key="2">
    <source>
        <dbReference type="ARBA" id="ARBA00022857"/>
    </source>
</evidence>
<dbReference type="PANTHER" id="PTHR21708">
    <property type="entry name" value="PROBABLE 2-DEHYDROPANTOATE 2-REDUCTASE"/>
    <property type="match status" value="1"/>
</dbReference>
<dbReference type="InterPro" id="IPR008927">
    <property type="entry name" value="6-PGluconate_DH-like_C_sf"/>
</dbReference>
<dbReference type="Pfam" id="PF02558">
    <property type="entry name" value="ApbA"/>
    <property type="match status" value="1"/>
</dbReference>
<dbReference type="GO" id="GO:0005737">
    <property type="term" value="C:cytoplasm"/>
    <property type="evidence" value="ECO:0007669"/>
    <property type="project" value="TreeGrafter"/>
</dbReference>
<keyword evidence="3" id="KW-0560">Oxidoreductase</keyword>
<dbReference type="Proteomes" id="UP000199515">
    <property type="component" value="Unassembled WGS sequence"/>
</dbReference>
<sequence>MPEGFERVSERLERVCLSGRDACLESREAGGIGRVGPGQGQVYRILYAITTEARFVMKVAVLGAGAIGAYVGAALCRADVEVHLIARGPHLAAMRRDGVRVLSPRGDFTAAPQVTDDPAEVGEADYVFLGLKAHSYATAGPLLKPLLGADTAVVAAQNGIPWWYFHGLKGHQLEGTRIEAVDPGGSVSEVLDVERAIGCVVYCSTVIERPGVIRHLEGTRFSLGEPEGGISERCVRLSEAMIAGGLKAPVEPNLRDDIWIKLMGNVAFNPLSALTRATMAQICEHDDTRELVATMMTEAIEIARATGCEPRISVEKRIDGAHRVGHHKTSMLQDLEAGKSLEIDAIIGAVVELAELTGVGAPALKHVHAAVGLLNRIGANA</sequence>
<dbReference type="NCBIfam" id="NF005089">
    <property type="entry name" value="PRK06522.1-4"/>
    <property type="match status" value="1"/>
</dbReference>
<evidence type="ECO:0000256" key="1">
    <source>
        <dbReference type="ARBA" id="ARBA00007870"/>
    </source>
</evidence>
<keyword evidence="7" id="KW-1185">Reference proteome</keyword>
<feature type="domain" description="Ketopantoate reductase C-terminal" evidence="5">
    <location>
        <begin position="253"/>
        <end position="372"/>
    </location>
</feature>
<dbReference type="STRING" id="589385.SAMN05421504_101480"/>
<dbReference type="Gene3D" id="1.10.1040.10">
    <property type="entry name" value="N-(1-d-carboxylethyl)-l-norvaline Dehydrogenase, domain 2"/>
    <property type="match status" value="1"/>
</dbReference>
<dbReference type="Pfam" id="PF08546">
    <property type="entry name" value="ApbA_C"/>
    <property type="match status" value="1"/>
</dbReference>
<dbReference type="InterPro" id="IPR013752">
    <property type="entry name" value="KPA_reductase"/>
</dbReference>
<dbReference type="InterPro" id="IPR051402">
    <property type="entry name" value="KPR-Related"/>
</dbReference>
<comment type="similarity">
    <text evidence="1">Belongs to the ketopantoate reductase family.</text>
</comment>
<protein>
    <submittedName>
        <fullName evidence="6">2-dehydropantoate 2-reductase</fullName>
    </submittedName>
</protein>
<dbReference type="SUPFAM" id="SSF51735">
    <property type="entry name" value="NAD(P)-binding Rossmann-fold domains"/>
    <property type="match status" value="1"/>
</dbReference>
<evidence type="ECO:0000259" key="5">
    <source>
        <dbReference type="Pfam" id="PF08546"/>
    </source>
</evidence>
<dbReference type="FunFam" id="3.40.50.720:FF:000307">
    <property type="entry name" value="2-dehydropantoate 2-reductase"/>
    <property type="match status" value="1"/>
</dbReference>
<dbReference type="SUPFAM" id="SSF48179">
    <property type="entry name" value="6-phosphogluconate dehydrogenase C-terminal domain-like"/>
    <property type="match status" value="1"/>
</dbReference>
<dbReference type="GO" id="GO:0016491">
    <property type="term" value="F:oxidoreductase activity"/>
    <property type="evidence" value="ECO:0007669"/>
    <property type="project" value="UniProtKB-KW"/>
</dbReference>
<dbReference type="InterPro" id="IPR013328">
    <property type="entry name" value="6PGD_dom2"/>
</dbReference>
<reference evidence="6 7" key="1">
    <citation type="submission" date="2016-10" db="EMBL/GenBank/DDBJ databases">
        <authorList>
            <person name="de Groot N.N."/>
        </authorList>
    </citation>
    <scope>NUCLEOTIDE SEQUENCE [LARGE SCALE GENOMIC DNA]</scope>
    <source>
        <strain evidence="6 7">CPCC 202699</strain>
    </source>
</reference>
<evidence type="ECO:0000256" key="3">
    <source>
        <dbReference type="ARBA" id="ARBA00023002"/>
    </source>
</evidence>
<dbReference type="InterPro" id="IPR036291">
    <property type="entry name" value="NAD(P)-bd_dom_sf"/>
</dbReference>
<dbReference type="AlphaFoldDB" id="A0A1H2T7S8"/>
<keyword evidence="2" id="KW-0521">NADP</keyword>
<dbReference type="PANTHER" id="PTHR21708:SF45">
    <property type="entry name" value="2-DEHYDROPANTOATE 2-REDUCTASE"/>
    <property type="match status" value="1"/>
</dbReference>
<evidence type="ECO:0000313" key="7">
    <source>
        <dbReference type="Proteomes" id="UP000199515"/>
    </source>
</evidence>